<gene>
    <name evidence="1" type="ORF">PoB_007245300</name>
</gene>
<organism evidence="1 2">
    <name type="scientific">Plakobranchus ocellatus</name>
    <dbReference type="NCBI Taxonomy" id="259542"/>
    <lineage>
        <taxon>Eukaryota</taxon>
        <taxon>Metazoa</taxon>
        <taxon>Spiralia</taxon>
        <taxon>Lophotrochozoa</taxon>
        <taxon>Mollusca</taxon>
        <taxon>Gastropoda</taxon>
        <taxon>Heterobranchia</taxon>
        <taxon>Euthyneura</taxon>
        <taxon>Panpulmonata</taxon>
        <taxon>Sacoglossa</taxon>
        <taxon>Placobranchoidea</taxon>
        <taxon>Plakobranchidae</taxon>
        <taxon>Plakobranchus</taxon>
    </lineage>
</organism>
<keyword evidence="2" id="KW-1185">Reference proteome</keyword>
<dbReference type="Proteomes" id="UP000735302">
    <property type="component" value="Unassembled WGS sequence"/>
</dbReference>
<comment type="caution">
    <text evidence="1">The sequence shown here is derived from an EMBL/GenBank/DDBJ whole genome shotgun (WGS) entry which is preliminary data.</text>
</comment>
<dbReference type="AlphaFoldDB" id="A0AAV4DNM8"/>
<dbReference type="InterPro" id="IPR036188">
    <property type="entry name" value="FAD/NAD-bd_sf"/>
</dbReference>
<sequence>MFEIILPHLPDRVGGRTLTRQLTAADGTKDFFDIGGEWVGRPQPHMHYLLQKFGIHTFNPVVPPSEGGGDAMRTITLSWQTQLDLYQLIWKVVNVCNVVCLQYGFCTVLYVTLEKTKS</sequence>
<dbReference type="Gene3D" id="3.50.50.60">
    <property type="entry name" value="FAD/NAD(P)-binding domain"/>
    <property type="match status" value="1"/>
</dbReference>
<accession>A0AAV4DNM8</accession>
<dbReference type="EMBL" id="BLXT01008109">
    <property type="protein sequence ID" value="GFO45948.1"/>
    <property type="molecule type" value="Genomic_DNA"/>
</dbReference>
<name>A0AAV4DNM8_9GAST</name>
<reference evidence="1 2" key="1">
    <citation type="journal article" date="2021" name="Elife">
        <title>Chloroplast acquisition without the gene transfer in kleptoplastic sea slugs, Plakobranchus ocellatus.</title>
        <authorList>
            <person name="Maeda T."/>
            <person name="Takahashi S."/>
            <person name="Yoshida T."/>
            <person name="Shimamura S."/>
            <person name="Takaki Y."/>
            <person name="Nagai Y."/>
            <person name="Toyoda A."/>
            <person name="Suzuki Y."/>
            <person name="Arimoto A."/>
            <person name="Ishii H."/>
            <person name="Satoh N."/>
            <person name="Nishiyama T."/>
            <person name="Hasebe M."/>
            <person name="Maruyama T."/>
            <person name="Minagawa J."/>
            <person name="Obokata J."/>
            <person name="Shigenobu S."/>
        </authorList>
    </citation>
    <scope>NUCLEOTIDE SEQUENCE [LARGE SCALE GENOMIC DNA]</scope>
</reference>
<evidence type="ECO:0000313" key="1">
    <source>
        <dbReference type="EMBL" id="GFO45948.1"/>
    </source>
</evidence>
<proteinExistence type="predicted"/>
<dbReference type="Gene3D" id="3.90.660.10">
    <property type="match status" value="1"/>
</dbReference>
<protein>
    <submittedName>
        <fullName evidence="1">Amine oxidase</fullName>
    </submittedName>
</protein>
<evidence type="ECO:0000313" key="2">
    <source>
        <dbReference type="Proteomes" id="UP000735302"/>
    </source>
</evidence>